<dbReference type="InterPro" id="IPR045330">
    <property type="entry name" value="TRM3/TARBP1"/>
</dbReference>
<dbReference type="Pfam" id="PF00588">
    <property type="entry name" value="SpoU_methylase"/>
    <property type="match status" value="1"/>
</dbReference>
<evidence type="ECO:0000256" key="6">
    <source>
        <dbReference type="ARBA" id="ARBA00022990"/>
    </source>
</evidence>
<dbReference type="Pfam" id="PF25050">
    <property type="entry name" value="TARBP1"/>
    <property type="match status" value="1"/>
</dbReference>
<dbReference type="Gene3D" id="3.40.1280.10">
    <property type="match status" value="1"/>
</dbReference>
<reference evidence="15 16" key="1">
    <citation type="submission" date="2020-06" db="EMBL/GenBank/DDBJ databases">
        <authorList>
            <person name="Li R."/>
            <person name="Bekaert M."/>
        </authorList>
    </citation>
    <scope>NUCLEOTIDE SEQUENCE [LARGE SCALE GENOMIC DNA]</scope>
    <source>
        <strain evidence="16">wild</strain>
    </source>
</reference>
<evidence type="ECO:0000256" key="10">
    <source>
        <dbReference type="ARBA" id="ARBA00093636"/>
    </source>
</evidence>
<evidence type="ECO:0000256" key="2">
    <source>
        <dbReference type="ARBA" id="ARBA00022603"/>
    </source>
</evidence>
<evidence type="ECO:0000256" key="9">
    <source>
        <dbReference type="ARBA" id="ARBA00093594"/>
    </source>
</evidence>
<dbReference type="SUPFAM" id="SSF75217">
    <property type="entry name" value="alpha/beta knot"/>
    <property type="match status" value="1"/>
</dbReference>
<feature type="domain" description="TARBP1" evidence="14">
    <location>
        <begin position="409"/>
        <end position="493"/>
    </location>
</feature>
<comment type="similarity">
    <text evidence="1">Belongs to the class IV-like SAM-binding methyltransferase superfamily. RNA methyltransferase TrmH family.</text>
</comment>
<evidence type="ECO:0000256" key="12">
    <source>
        <dbReference type="SAM" id="MobiDB-lite"/>
    </source>
</evidence>
<dbReference type="InterPro" id="IPR029026">
    <property type="entry name" value="tRNA_m1G_MTases_N"/>
</dbReference>
<evidence type="ECO:0000259" key="13">
    <source>
        <dbReference type="Pfam" id="PF00588"/>
    </source>
</evidence>
<dbReference type="PANTHER" id="PTHR12029:SF11">
    <property type="entry name" value="METHYLTRANSFERASE TARBP1-RELATED"/>
    <property type="match status" value="1"/>
</dbReference>
<dbReference type="EC" id="2.1.1.34" evidence="9"/>
<dbReference type="GO" id="GO:0141100">
    <property type="term" value="F:tRNA (guanine(18)-2'-O)-methyltransferase activity"/>
    <property type="evidence" value="ECO:0007669"/>
    <property type="project" value="UniProtKB-EC"/>
</dbReference>
<dbReference type="SUPFAM" id="SSF48371">
    <property type="entry name" value="ARM repeat"/>
    <property type="match status" value="1"/>
</dbReference>
<keyword evidence="6" id="KW-0007">Acetylation</keyword>
<dbReference type="FunFam" id="3.40.1280.10:FF:000010">
    <property type="entry name" value="probable methyltransferase TARBP1"/>
    <property type="match status" value="1"/>
</dbReference>
<dbReference type="CDD" id="cd18091">
    <property type="entry name" value="SpoU-like_TRM3-like"/>
    <property type="match status" value="1"/>
</dbReference>
<evidence type="ECO:0000259" key="14">
    <source>
        <dbReference type="Pfam" id="PF25050"/>
    </source>
</evidence>
<keyword evidence="3 15" id="KW-0808">Transferase</keyword>
<keyword evidence="2 15" id="KW-0489">Methyltransferase</keyword>
<accession>A0A6J8EIM9</accession>
<feature type="domain" description="tRNA/rRNA methyltransferase SpoU type" evidence="13">
    <location>
        <begin position="1519"/>
        <end position="1660"/>
    </location>
</feature>
<sequence length="1674" mass="191131">MLDLGTMHFSVSNVQSGNTVSVIPVLPDQSVNISLAIEEVEDIVESDIEDPELPDNVVGNRPVTYHIEEQGSKRRFKKLVSSDGFAYTVKVGIVGSTGKQMEPSSTSTRWFQRSSRKPRLFRDNTMENSQLLRQLKELTLLDLDKAVLQESEYITDVIIIKQTNENKPLQEHLNMLTCLVSSNKTALSEITCTVILQQICIPLLKSIHLSYDSRKENVAELGQINKLITSCLTTENEVSFKPLIDLCHQSLKNHVHVKSCTLDSQALEGVLDLQVCLDVLLNLTQRKDKATGNIYMMQSCNNTIKDIFYNLMCILNDFQNRRALNLSLRCASNIIKNEDQNHYLSTFWQLINRMWQTSREADILNIYLCGLSNFFFPIDNSCNINIRNEQVFWEIVQKGLNSENPLSRKQSVYLIKRNIDICEKLKIDVNSNFNGHNVPLFWWSKDKEKILVKVWEDLVMLLETMEDRQIHVIKPLLPRLQTLIKAASSDTEKPVLHTSWLSTIFRRGIAHESIALVKWMTEQVLYLDLDTCPIIEQGEDKYFASEFLHSIQDQKLYPRPKKSARGTIPTCGAGLTHLFQSCWKTLKTDEKRGQFYGRILETLSTSNWGPVPLMFICQAISCVPQSQILNKQALLFIRKILTTQVTNSGVFLRGAAQSFFVRTLLSLTNLSVVPPKDFAVALSIFETEDGLARGTTLWTDCVNWLKVICKDQDNEEWSPKSLNQYLITSASSLLQVSQEADFSLNEMEVTSFSRLLLLAVDSGVLPFTIEPGVQEPCLTEIVMTVTGVIHSIPNHPYMSNHKAEKAVEVLVSLLQESGQLNEDRFCQLIRKSISDCMDSFLLFTSQMLLEKWTQISSVQSIELFVHGLTQFLQLTWTEQQFDQQVFKLVNSCIKILTEPSLGVKVEMDAQIKKLASMGILSSVTSSLTGSPQFIHEKIFSFVNDLNCTTSFNKPVADISHKEWGKIASLFISYQWKVMEYYLSHIDDVNKPMVPILKVCQDSLSVCSGLNTIPVYRCIGCLFSKCQIPNDSSSIIEALSVSWSHVQGETRSSCFWEVFEEFINLSFQPALLQQPRDPALTQVLIKSACELMEFGGEKTGIANILIRRLCTVFKSSLQLADGFYCILSQAAIYGNIFRKQERQLHDVFSYIESLGNQCSVNELKPHTTKDIMVRAELASLICSLCPTNKTHQEFAVNLLRDLIKQYRVVQQETITPGTITNSLEHRKKHRLLQIVSLLESIVIETNFEDLWTFSWDLLHQEYQPSIRHTCEWILLRMIIKKPESIDELWKIFDKLTEKKSTVLCSIMCMVSHLGVHLPKNKQEEFYTASFQKLLPWCMANHFNTRVHAAATLMKQWNQCESLKFTEVMTSNSIVHSCMAFHKEPNNLTRNIQRLGENFFFKTFDPMEDFNLETIFQTLPWLFGIPDDEWISPQQFEQIMSTEDSCVPVYSAKDGLKSETPGSWRFKNPEKSGGGEEDSDIEDNVEGDVQKKIMPWKLMLPDDEVQDELEYSNRKRDDDGLIVVTSLIDKIPNLGGLCRTSEIFGVSQYVIGKMKYTEDKTFKELSVTAHKWLPITEVWHELLPQYLTEKRQEGYTLIGVEQTANSVSLTDFTFPKKSLLVLGNEKEGIPVQLINQLDVCVEIPQQGIIRSLNVHVSGALLVWEYRRQQLINENLT</sequence>
<dbReference type="PANTHER" id="PTHR12029">
    <property type="entry name" value="RNA METHYLTRANSFERASE"/>
    <property type="match status" value="1"/>
</dbReference>
<gene>
    <name evidence="15" type="ORF">MCOR_51886</name>
</gene>
<comment type="catalytic activity">
    <reaction evidence="7">
        <text>guanosine(18) in tRNA + S-adenosyl-L-methionine = 2'-O-methylguanosine(18) in tRNA + S-adenosyl-L-homocysteine + H(+)</text>
        <dbReference type="Rhea" id="RHEA:20077"/>
        <dbReference type="Rhea" id="RHEA-COMP:10190"/>
        <dbReference type="Rhea" id="RHEA-COMP:10192"/>
        <dbReference type="ChEBI" id="CHEBI:15378"/>
        <dbReference type="ChEBI" id="CHEBI:57856"/>
        <dbReference type="ChEBI" id="CHEBI:59789"/>
        <dbReference type="ChEBI" id="CHEBI:74269"/>
        <dbReference type="ChEBI" id="CHEBI:74445"/>
        <dbReference type="EC" id="2.1.1.34"/>
    </reaction>
    <physiologicalReaction direction="left-to-right" evidence="7">
        <dbReference type="Rhea" id="RHEA:20078"/>
    </physiologicalReaction>
</comment>
<keyword evidence="4" id="KW-0949">S-adenosyl-L-methionine</keyword>
<feature type="region of interest" description="Disordered" evidence="12">
    <location>
        <begin position="1458"/>
        <end position="1481"/>
    </location>
</feature>
<evidence type="ECO:0000256" key="4">
    <source>
        <dbReference type="ARBA" id="ARBA00022691"/>
    </source>
</evidence>
<evidence type="ECO:0000256" key="3">
    <source>
        <dbReference type="ARBA" id="ARBA00022679"/>
    </source>
</evidence>
<keyword evidence="16" id="KW-1185">Reference proteome</keyword>
<comment type="function">
    <text evidence="8">S-adenosyl-L-methionine-dependent 2'-O-ribose methyltransferase that catalyzes the formation of 2'-O-methylguanosine at position 18 (Gm18) in a subset of tRNA. Selectively mediates Gm18 methylation of tRNAGln-TTG/CTG and tRNASer-TGA/GCT. Gm18 modification can enhance the stability of modified tRNAs.</text>
</comment>
<dbReference type="InterPro" id="IPR029028">
    <property type="entry name" value="Alpha/beta_knot_MTases"/>
</dbReference>
<dbReference type="Proteomes" id="UP000507470">
    <property type="component" value="Unassembled WGS sequence"/>
</dbReference>
<organism evidence="15 16">
    <name type="scientific">Mytilus coruscus</name>
    <name type="common">Sea mussel</name>
    <dbReference type="NCBI Taxonomy" id="42192"/>
    <lineage>
        <taxon>Eukaryota</taxon>
        <taxon>Metazoa</taxon>
        <taxon>Spiralia</taxon>
        <taxon>Lophotrochozoa</taxon>
        <taxon>Mollusca</taxon>
        <taxon>Bivalvia</taxon>
        <taxon>Autobranchia</taxon>
        <taxon>Pteriomorphia</taxon>
        <taxon>Mytilida</taxon>
        <taxon>Mytiloidea</taxon>
        <taxon>Mytilidae</taxon>
        <taxon>Mytilinae</taxon>
        <taxon>Mytilus</taxon>
    </lineage>
</organism>
<dbReference type="EMBL" id="CACVKT020009040">
    <property type="protein sequence ID" value="CAC5419562.1"/>
    <property type="molecule type" value="Genomic_DNA"/>
</dbReference>
<evidence type="ECO:0000256" key="11">
    <source>
        <dbReference type="ARBA" id="ARBA00093656"/>
    </source>
</evidence>
<name>A0A6J8EIM9_MYTCO</name>
<evidence type="ECO:0000313" key="15">
    <source>
        <dbReference type="EMBL" id="CAC5419562.1"/>
    </source>
</evidence>
<dbReference type="InterPro" id="IPR044748">
    <property type="entry name" value="Trm3/TARBP1_C"/>
</dbReference>
<evidence type="ECO:0000256" key="7">
    <source>
        <dbReference type="ARBA" id="ARBA00093266"/>
    </source>
</evidence>
<protein>
    <recommendedName>
        <fullName evidence="10">tRNA (guanosine(18)-2'-O)-methyltransferase TARBP1</fullName>
        <ecNumber evidence="9">2.1.1.34</ecNumber>
    </recommendedName>
    <alternativeName>
        <fullName evidence="11">TAR RNA-binding protein 1</fullName>
    </alternativeName>
</protein>
<evidence type="ECO:0000256" key="1">
    <source>
        <dbReference type="ARBA" id="ARBA00007228"/>
    </source>
</evidence>
<evidence type="ECO:0000256" key="5">
    <source>
        <dbReference type="ARBA" id="ARBA00022884"/>
    </source>
</evidence>
<keyword evidence="5" id="KW-0694">RNA-binding</keyword>
<evidence type="ECO:0000313" key="16">
    <source>
        <dbReference type="Proteomes" id="UP000507470"/>
    </source>
</evidence>
<dbReference type="GO" id="GO:0030488">
    <property type="term" value="P:tRNA methylation"/>
    <property type="evidence" value="ECO:0007669"/>
    <property type="project" value="InterPro"/>
</dbReference>
<dbReference type="InterPro" id="IPR016024">
    <property type="entry name" value="ARM-type_fold"/>
</dbReference>
<proteinExistence type="inferred from homology"/>
<dbReference type="InterPro" id="IPR056921">
    <property type="entry name" value="TARBP1_dom"/>
</dbReference>
<dbReference type="OrthoDB" id="241340at2759"/>
<evidence type="ECO:0000256" key="8">
    <source>
        <dbReference type="ARBA" id="ARBA00093361"/>
    </source>
</evidence>
<dbReference type="GO" id="GO:0003723">
    <property type="term" value="F:RNA binding"/>
    <property type="evidence" value="ECO:0007669"/>
    <property type="project" value="UniProtKB-KW"/>
</dbReference>
<dbReference type="InterPro" id="IPR001537">
    <property type="entry name" value="SpoU_MeTrfase"/>
</dbReference>